<gene>
    <name evidence="3" type="ORF">EDEG_01778</name>
</gene>
<organism evidence="3 4">
    <name type="scientific">Edhazardia aedis (strain USNM 41457)</name>
    <name type="common">Microsporidian parasite</name>
    <dbReference type="NCBI Taxonomy" id="1003232"/>
    <lineage>
        <taxon>Eukaryota</taxon>
        <taxon>Fungi</taxon>
        <taxon>Fungi incertae sedis</taxon>
        <taxon>Microsporidia</taxon>
        <taxon>Edhazardia</taxon>
    </lineage>
</organism>
<dbReference type="GO" id="GO:0016579">
    <property type="term" value="P:protein deubiquitination"/>
    <property type="evidence" value="ECO:0007669"/>
    <property type="project" value="InterPro"/>
</dbReference>
<dbReference type="InterPro" id="IPR028889">
    <property type="entry name" value="USP"/>
</dbReference>
<accession>J9DRF8</accession>
<dbReference type="Pfam" id="PF00443">
    <property type="entry name" value="UCH"/>
    <property type="match status" value="1"/>
</dbReference>
<name>J9DRF8_EDHAE</name>
<dbReference type="Proteomes" id="UP000003163">
    <property type="component" value="Unassembled WGS sequence"/>
</dbReference>
<keyword evidence="1" id="KW-1133">Transmembrane helix</keyword>
<keyword evidence="1" id="KW-0472">Membrane</keyword>
<reference evidence="4" key="2">
    <citation type="submission" date="2015-07" db="EMBL/GenBank/DDBJ databases">
        <title>Contrasting host-pathogen interactions and genome evolution in two generalist and specialist microsporidian pathogens of mosquitoes.</title>
        <authorList>
            <consortium name="The Broad Institute Genomics Platform"/>
            <consortium name="The Broad Institute Genome Sequencing Center for Infectious Disease"/>
            <person name="Cuomo C.A."/>
            <person name="Sanscrainte N.D."/>
            <person name="Goldberg J.M."/>
            <person name="Heiman D."/>
            <person name="Young S."/>
            <person name="Zeng Q."/>
            <person name="Becnel J.J."/>
            <person name="Birren B.W."/>
        </authorList>
    </citation>
    <scope>NUCLEOTIDE SEQUENCE [LARGE SCALE GENOMIC DNA]</scope>
    <source>
        <strain evidence="4">USNM 41457</strain>
    </source>
</reference>
<dbReference type="SUPFAM" id="SSF54001">
    <property type="entry name" value="Cysteine proteinases"/>
    <property type="match status" value="1"/>
</dbReference>
<keyword evidence="1" id="KW-0812">Transmembrane</keyword>
<dbReference type="AlphaFoldDB" id="J9DRF8"/>
<dbReference type="EMBL" id="AFBI03000027">
    <property type="protein sequence ID" value="EJW03922.1"/>
    <property type="molecule type" value="Genomic_DNA"/>
</dbReference>
<dbReference type="VEuPathDB" id="MicrosporidiaDB:EDEG_01778"/>
<evidence type="ECO:0000313" key="4">
    <source>
        <dbReference type="Proteomes" id="UP000003163"/>
    </source>
</evidence>
<evidence type="ECO:0000313" key="3">
    <source>
        <dbReference type="EMBL" id="EJW03922.1"/>
    </source>
</evidence>
<evidence type="ECO:0000259" key="2">
    <source>
        <dbReference type="PROSITE" id="PS50235"/>
    </source>
</evidence>
<dbReference type="HOGENOM" id="CLU_658933_0_0_1"/>
<keyword evidence="4" id="KW-1185">Reference proteome</keyword>
<dbReference type="InterPro" id="IPR001394">
    <property type="entry name" value="Peptidase_C19_UCH"/>
</dbReference>
<dbReference type="Gene3D" id="3.90.70.10">
    <property type="entry name" value="Cysteine proteinases"/>
    <property type="match status" value="1"/>
</dbReference>
<evidence type="ECO:0000256" key="1">
    <source>
        <dbReference type="SAM" id="Phobius"/>
    </source>
</evidence>
<comment type="caution">
    <text evidence="3">The sequence shown here is derived from an EMBL/GenBank/DDBJ whole genome shotgun (WGS) entry which is preliminary data.</text>
</comment>
<proteinExistence type="predicted"/>
<dbReference type="OrthoDB" id="333239at2759"/>
<dbReference type="InterPro" id="IPR038765">
    <property type="entry name" value="Papain-like_cys_pep_sf"/>
</dbReference>
<sequence>MQKKNKYTDIIIVFILILGNLSLISFAVWILCNSKFATKSDSGILIRFCKDQSSGDLQMPRSNVTLDKIVCNTGNIFENIKSDYNIMIDLRKIAKATNQQEFTSFAHTGLRNKHANTCFFNSSLQMLLSCKEWCDHIVQGEYTPENHNFSNELKTTLEKIKNKEGNGPNVSDFTVSCNKKFADLINNIPIGQQYDAGEYFNIYLTHLIDEEKDDQNAGDYFQTNLQNIIKTRNITFETLVNRFDEHISTMHTQVTLIVNYKSEMRTLSDLLRNYLKPSILEIPAFNDTNERHRIELKNLEITSNFFGISITRQSAERLFQGNTKEKDETEKKTPQQNFPIYLDPVLCLNNEVFTLKFCLIFKGDLNTGRSGHYYVFTFQDGKCFKKEDSTVTECNAIEALKFCSTRAVTVVYEKVNV</sequence>
<reference evidence="3 4" key="1">
    <citation type="submission" date="2011-08" db="EMBL/GenBank/DDBJ databases">
        <authorList>
            <person name="Liu Z.J."/>
            <person name="Shi F.L."/>
            <person name="Lu J.Q."/>
            <person name="Li M."/>
            <person name="Wang Z.L."/>
        </authorList>
    </citation>
    <scope>NUCLEOTIDE SEQUENCE [LARGE SCALE GENOMIC DNA]</scope>
    <source>
        <strain evidence="3 4">USNM 41457</strain>
    </source>
</reference>
<dbReference type="GO" id="GO:0004843">
    <property type="term" value="F:cysteine-type deubiquitinase activity"/>
    <property type="evidence" value="ECO:0007669"/>
    <property type="project" value="InterPro"/>
</dbReference>
<feature type="domain" description="USP" evidence="2">
    <location>
        <begin position="108"/>
        <end position="415"/>
    </location>
</feature>
<dbReference type="InParanoid" id="J9DRF8"/>
<feature type="transmembrane region" description="Helical" evidence="1">
    <location>
        <begin position="7"/>
        <end position="31"/>
    </location>
</feature>
<protein>
    <recommendedName>
        <fullName evidence="2">USP domain-containing protein</fullName>
    </recommendedName>
</protein>
<dbReference type="PROSITE" id="PS50235">
    <property type="entry name" value="USP_3"/>
    <property type="match status" value="1"/>
</dbReference>